<dbReference type="SUPFAM" id="SSF54637">
    <property type="entry name" value="Thioesterase/thiol ester dehydrase-isomerase"/>
    <property type="match status" value="1"/>
</dbReference>
<feature type="transmembrane region" description="Helical" evidence="2">
    <location>
        <begin position="422"/>
        <end position="443"/>
    </location>
</feature>
<comment type="caution">
    <text evidence="4">The sequence shown here is derived from an EMBL/GenBank/DDBJ whole genome shotgun (WGS) entry which is preliminary data.</text>
</comment>
<evidence type="ECO:0000256" key="1">
    <source>
        <dbReference type="SAM" id="MobiDB-lite"/>
    </source>
</evidence>
<keyword evidence="5" id="KW-1185">Reference proteome</keyword>
<feature type="compositionally biased region" description="Low complexity" evidence="1">
    <location>
        <begin position="385"/>
        <end position="401"/>
    </location>
</feature>
<dbReference type="PROSITE" id="PS51677">
    <property type="entry name" value="NODB"/>
    <property type="match status" value="1"/>
</dbReference>
<feature type="region of interest" description="Disordered" evidence="1">
    <location>
        <begin position="359"/>
        <end position="416"/>
    </location>
</feature>
<dbReference type="GO" id="GO:0005975">
    <property type="term" value="P:carbohydrate metabolic process"/>
    <property type="evidence" value="ECO:0007669"/>
    <property type="project" value="InterPro"/>
</dbReference>
<organism evidence="4 5">
    <name type="scientific">Xylaria flabelliformis</name>
    <dbReference type="NCBI Taxonomy" id="2512241"/>
    <lineage>
        <taxon>Eukaryota</taxon>
        <taxon>Fungi</taxon>
        <taxon>Dikarya</taxon>
        <taxon>Ascomycota</taxon>
        <taxon>Pezizomycotina</taxon>
        <taxon>Sordariomycetes</taxon>
        <taxon>Xylariomycetidae</taxon>
        <taxon>Xylariales</taxon>
        <taxon>Xylariaceae</taxon>
        <taxon>Xylaria</taxon>
    </lineage>
</organism>
<dbReference type="GO" id="GO:0016810">
    <property type="term" value="F:hydrolase activity, acting on carbon-nitrogen (but not peptide) bonds"/>
    <property type="evidence" value="ECO:0007669"/>
    <property type="project" value="InterPro"/>
</dbReference>
<feature type="compositionally biased region" description="Polar residues" evidence="1">
    <location>
        <begin position="402"/>
        <end position="412"/>
    </location>
</feature>
<dbReference type="PANTHER" id="PTHR47561">
    <property type="entry name" value="POLYSACCHARIDE DEACETYLASE FAMILY PROTEIN (AFU_ORTHOLOGUE AFUA_6G05030)"/>
    <property type="match status" value="1"/>
</dbReference>
<gene>
    <name evidence="4" type="ORF">FHL15_000607</name>
</gene>
<name>A0A553IEA5_9PEZI</name>
<dbReference type="PANTHER" id="PTHR47561:SF1">
    <property type="entry name" value="POLYSACCHARIDE DEACETYLASE FAMILY PROTEIN (AFU_ORTHOLOGUE AFUA_6G05030)"/>
    <property type="match status" value="1"/>
</dbReference>
<evidence type="ECO:0000256" key="2">
    <source>
        <dbReference type="SAM" id="Phobius"/>
    </source>
</evidence>
<evidence type="ECO:0000313" key="4">
    <source>
        <dbReference type="EMBL" id="TRX98533.1"/>
    </source>
</evidence>
<keyword evidence="2" id="KW-1133">Transmembrane helix</keyword>
<dbReference type="InterPro" id="IPR002509">
    <property type="entry name" value="NODB_dom"/>
</dbReference>
<sequence length="660" mass="73358">MSKKRVLISYGVDVDAVSGWLGSYGGAESTSDISRGIFAGTIGVQRLLKLFKKYDMKTTWFIPGHSLETFPEDMAAVRDAGHEIGLHGYSHENPSDMSIEQQRDVLDKTYKMLTKFTGKPPRGSVAPWWECSKEGGQLLMDYGIEYDHSMSHHDCQPYYLRTGDEWTKIDYTQKAETWMKPLVKGQETGLVEIPASWYLDDLPPMMFIKSAPNSHGFVNPRDIEDLWRDQFDYCYREYDEFIFPITIHPDVSGRPQVLLMHERLIEHFKKHEGVEFVTMEQICDEFKSKNTPAPGAIMPAKTEAALSFTYYRKPSQTGNLGHRDSSRSAALRRGRQPWKCSDHRSAYVARASSGLTESLRSRRFGTSRSRLAEPSKPPAQAKEVPTASTTPAPEAATETQPDNASPTPNLSPQRPKRRRRGLYYAVLFLLLGTVTGTLARITIAPPALPTRGSDQDIYLQQKIQAQGARLSIVQQLSADPSWTSWEAYAGIPETASPDNPRGLSAAQSRITSGPMSGSSGLAFQRIFHNASTGEVVTVVYFGAGVAGWPGVVHGGALATVLDESLGRCAILRFPSRTGVTANLDLQYRAPTLTNNFYVIRTRPVPSEDDDVVGKDGIRKGDRKLWVRGTLETEKGKVAVDAKGLFVVPRTYKLRPLVEGF</sequence>
<protein>
    <recommendedName>
        <fullName evidence="3">NodB homology domain-containing protein</fullName>
    </recommendedName>
</protein>
<dbReference type="InterPro" id="IPR029069">
    <property type="entry name" value="HotDog_dom_sf"/>
</dbReference>
<dbReference type="Pfam" id="PF01522">
    <property type="entry name" value="Polysacc_deac_1"/>
    <property type="match status" value="1"/>
</dbReference>
<feature type="region of interest" description="Disordered" evidence="1">
    <location>
        <begin position="315"/>
        <end position="337"/>
    </location>
</feature>
<dbReference type="Gene3D" id="3.10.129.10">
    <property type="entry name" value="Hotdog Thioesterase"/>
    <property type="match status" value="1"/>
</dbReference>
<dbReference type="Proteomes" id="UP000319160">
    <property type="component" value="Unassembled WGS sequence"/>
</dbReference>
<feature type="domain" description="NodB homology" evidence="3">
    <location>
        <begin position="25"/>
        <end position="277"/>
    </location>
</feature>
<dbReference type="InterPro" id="IPR011330">
    <property type="entry name" value="Glyco_hydro/deAcase_b/a-brl"/>
</dbReference>
<dbReference type="OrthoDB" id="3162524at2759"/>
<dbReference type="CDD" id="cd10938">
    <property type="entry name" value="CE4_HpPgdA_like"/>
    <property type="match status" value="1"/>
</dbReference>
<dbReference type="Gene3D" id="3.20.20.370">
    <property type="entry name" value="Glycoside hydrolase/deacetylase"/>
    <property type="match status" value="1"/>
</dbReference>
<dbReference type="SUPFAM" id="SSF88713">
    <property type="entry name" value="Glycoside hydrolase/deacetylase"/>
    <property type="match status" value="1"/>
</dbReference>
<dbReference type="CDD" id="cd03443">
    <property type="entry name" value="PaaI_thioesterase"/>
    <property type="match status" value="1"/>
</dbReference>
<evidence type="ECO:0000259" key="3">
    <source>
        <dbReference type="PROSITE" id="PS51677"/>
    </source>
</evidence>
<accession>A0A553IEA5</accession>
<dbReference type="AlphaFoldDB" id="A0A553IEA5"/>
<keyword evidence="2" id="KW-0472">Membrane</keyword>
<proteinExistence type="predicted"/>
<dbReference type="InterPro" id="IPR037950">
    <property type="entry name" value="PgdA-like"/>
</dbReference>
<reference evidence="5" key="1">
    <citation type="submission" date="2019-06" db="EMBL/GenBank/DDBJ databases">
        <title>Draft genome sequence of the griseofulvin-producing fungus Xylaria cubensis strain G536.</title>
        <authorList>
            <person name="Mead M.E."/>
            <person name="Raja H.A."/>
            <person name="Steenwyk J.L."/>
            <person name="Knowles S.L."/>
            <person name="Oberlies N.H."/>
            <person name="Rokas A."/>
        </authorList>
    </citation>
    <scope>NUCLEOTIDE SEQUENCE [LARGE SCALE GENOMIC DNA]</scope>
    <source>
        <strain evidence="5">G536</strain>
    </source>
</reference>
<evidence type="ECO:0000313" key="5">
    <source>
        <dbReference type="Proteomes" id="UP000319160"/>
    </source>
</evidence>
<feature type="region of interest" description="Disordered" evidence="1">
    <location>
        <begin position="493"/>
        <end position="512"/>
    </location>
</feature>
<keyword evidence="2" id="KW-0812">Transmembrane</keyword>
<dbReference type="EMBL" id="VFLP01000002">
    <property type="protein sequence ID" value="TRX98533.1"/>
    <property type="molecule type" value="Genomic_DNA"/>
</dbReference>
<feature type="compositionally biased region" description="Polar residues" evidence="1">
    <location>
        <begin position="359"/>
        <end position="369"/>
    </location>
</feature>